<sequence>MRSQLLLSLLASSILLCIVHLIGASNDLVVLDPVYASNSNLLLVSTLDGSLHAVDRQDGHILWSTTEPPRLRVSSPQIGSRTFVTDAKDGGLYVIDGSEGVRKFPKSIPELVSESPQKTSDGILITGRKTASWIAIDPSSGAKYDYQPDALSTCPLPTESTVFIPRTEYVLSFLDSTRNHVWNATYTQYGTSNNSRRAARPKGEMEDMIITSSNSGDLMKVSADRSSVTWYAKYRSPVVSVYSMAYDGTLNELSQQIVVPQMMEKLLGYAEMPARNAELLLAEVVKSDMLALPAKGASKNSLEKMLYVGQYGAIVFALPTLFDPKIPQAAALPPPLAEFIPSIEEGPDEPMEKDNVSSSSSPVNKTEETVHQNDEVEQNKTETTAVIISPEEQCIALKSSSSEADISSCYVATPASYLNSILSMHLGLHPLPSSSNSVVLPGSADQVASSTDSEKRTFLFKMSPLELAVLLALIILVTVAVVLLLYFFTNKEKTSVGVYSDSSASSGRSVTKNGSIEANMFGVGKITFDPNELLGRGCDGTCVFRGTFDGRDVAVKRLLPDCFSFADREVALLRESDFHPNVIRYFSTEADSQFRYIALELCQGTLTDYVEHRSQRYAHLAARDLLKQAMSGLSHLHKLNIVHRDIKPHNVLLSQPDSDGNVRVLISDFGLCKKLQHERMSFSKVSGMLGTQGWIAPEMVDGQGHPTKAVDIFSAGCMFYYCLTEGKHPFGDNFSRQANIISGQHNLTHLQESVHEDFIARHLISEMIHPVAERRPTADCVLSHPFFWSHTEQLDFLGRVSDQIDLKHDERDIGITESDRRKAIQSVVVPLLSQNERVVVRDNWLNHICVELRNHLTVDKRRHYEGKKVEHLLRLIRNKRSHHHELRPGHPVRESLGELPEGFATYFTSRFPWLLLHTYLTMQRHKELLNISKTYSPKTRWSDLTYPIPNWRNHNGSPPENSRSPDSLRNYRMQKQSQITRNQPGDATVSSPAESPKWLHRNVQ</sequence>
<feature type="signal peptide" evidence="14">
    <location>
        <begin position="1"/>
        <end position="24"/>
    </location>
</feature>
<dbReference type="InterPro" id="IPR002372">
    <property type="entry name" value="PQQ_rpt_dom"/>
</dbReference>
<dbReference type="GO" id="GO:0005524">
    <property type="term" value="F:ATP binding"/>
    <property type="evidence" value="ECO:0007669"/>
    <property type="project" value="UniProtKB-KW"/>
</dbReference>
<feature type="region of interest" description="Disordered" evidence="12">
    <location>
        <begin position="949"/>
        <end position="1004"/>
    </location>
</feature>
<dbReference type="InterPro" id="IPR011009">
    <property type="entry name" value="Kinase-like_dom_sf"/>
</dbReference>
<dbReference type="Pfam" id="PF00069">
    <property type="entry name" value="Pkinase"/>
    <property type="match status" value="1"/>
</dbReference>
<evidence type="ECO:0000256" key="10">
    <source>
        <dbReference type="ARBA" id="ARBA00022989"/>
    </source>
</evidence>
<evidence type="ECO:0000259" key="15">
    <source>
        <dbReference type="PROSITE" id="PS50011"/>
    </source>
</evidence>
<keyword evidence="3" id="KW-0723">Serine/threonine-protein kinase</keyword>
<dbReference type="FunFam" id="3.30.200.20:FF:000077">
    <property type="entry name" value="Putative Serine/threonine-protein kinase/endoribonuclease IRE1"/>
    <property type="match status" value="1"/>
</dbReference>
<accession>A0A1D1W0L3</accession>
<dbReference type="EMBL" id="BDGG01000014">
    <property type="protein sequence ID" value="GAV07130.1"/>
    <property type="molecule type" value="Genomic_DNA"/>
</dbReference>
<dbReference type="InterPro" id="IPR011047">
    <property type="entry name" value="Quinoprotein_ADH-like_sf"/>
</dbReference>
<evidence type="ECO:0000256" key="8">
    <source>
        <dbReference type="ARBA" id="ARBA00022777"/>
    </source>
</evidence>
<dbReference type="SMART" id="SM00564">
    <property type="entry name" value="PQQ"/>
    <property type="match status" value="3"/>
</dbReference>
<dbReference type="PROSITE" id="PS50011">
    <property type="entry name" value="PROTEIN_KINASE_DOM"/>
    <property type="match status" value="1"/>
</dbReference>
<feature type="compositionally biased region" description="Polar residues" evidence="12">
    <location>
        <begin position="952"/>
        <end position="993"/>
    </location>
</feature>
<dbReference type="GO" id="GO:0004521">
    <property type="term" value="F:RNA endonuclease activity"/>
    <property type="evidence" value="ECO:0007669"/>
    <property type="project" value="InterPro"/>
</dbReference>
<dbReference type="SMART" id="SM00580">
    <property type="entry name" value="PUG"/>
    <property type="match status" value="1"/>
</dbReference>
<dbReference type="SUPFAM" id="SSF56112">
    <property type="entry name" value="Protein kinase-like (PK-like)"/>
    <property type="match status" value="1"/>
</dbReference>
<evidence type="ECO:0000259" key="16">
    <source>
        <dbReference type="PROSITE" id="PS51392"/>
    </source>
</evidence>
<dbReference type="InterPro" id="IPR008271">
    <property type="entry name" value="Ser/Thr_kinase_AS"/>
</dbReference>
<dbReference type="InterPro" id="IPR018391">
    <property type="entry name" value="PQQ_b-propeller_rpt"/>
</dbReference>
<evidence type="ECO:0000256" key="6">
    <source>
        <dbReference type="ARBA" id="ARBA00022729"/>
    </source>
</evidence>
<keyword evidence="18" id="KW-1185">Reference proteome</keyword>
<keyword evidence="10 13" id="KW-1133">Transmembrane helix</keyword>
<keyword evidence="5 13" id="KW-0812">Transmembrane</keyword>
<evidence type="ECO:0000256" key="2">
    <source>
        <dbReference type="ARBA" id="ARBA00012513"/>
    </source>
</evidence>
<keyword evidence="11 13" id="KW-0472">Membrane</keyword>
<dbReference type="PANTHER" id="PTHR13954:SF6">
    <property type="entry name" value="NON-SPECIFIC SERINE_THREONINE PROTEIN KINASE"/>
    <property type="match status" value="1"/>
</dbReference>
<dbReference type="GO" id="GO:0004674">
    <property type="term" value="F:protein serine/threonine kinase activity"/>
    <property type="evidence" value="ECO:0007669"/>
    <property type="project" value="UniProtKB-KW"/>
</dbReference>
<dbReference type="Pfam" id="PF13360">
    <property type="entry name" value="PQQ_2"/>
    <property type="match status" value="1"/>
</dbReference>
<dbReference type="SUPFAM" id="SSF50998">
    <property type="entry name" value="Quinoprotein alcohol dehydrogenase-like"/>
    <property type="match status" value="1"/>
</dbReference>
<evidence type="ECO:0000256" key="4">
    <source>
        <dbReference type="ARBA" id="ARBA00022679"/>
    </source>
</evidence>
<feature type="region of interest" description="Disordered" evidence="12">
    <location>
        <begin position="341"/>
        <end position="380"/>
    </location>
</feature>
<dbReference type="GO" id="GO:0006397">
    <property type="term" value="P:mRNA processing"/>
    <property type="evidence" value="ECO:0007669"/>
    <property type="project" value="InterPro"/>
</dbReference>
<dbReference type="Pfam" id="PF06479">
    <property type="entry name" value="Ribonuc_2-5A"/>
    <property type="match status" value="1"/>
</dbReference>
<keyword evidence="8" id="KW-0418">Kinase</keyword>
<dbReference type="InterPro" id="IPR038357">
    <property type="entry name" value="KEN_sf"/>
</dbReference>
<dbReference type="SMART" id="SM00220">
    <property type="entry name" value="S_TKc"/>
    <property type="match status" value="1"/>
</dbReference>
<name>A0A1D1W0L3_RAMVA</name>
<organism evidence="17 18">
    <name type="scientific">Ramazzottius varieornatus</name>
    <name type="common">Water bear</name>
    <name type="synonym">Tardigrade</name>
    <dbReference type="NCBI Taxonomy" id="947166"/>
    <lineage>
        <taxon>Eukaryota</taxon>
        <taxon>Metazoa</taxon>
        <taxon>Ecdysozoa</taxon>
        <taxon>Tardigrada</taxon>
        <taxon>Eutardigrada</taxon>
        <taxon>Parachela</taxon>
        <taxon>Hypsibioidea</taxon>
        <taxon>Ramazzottiidae</taxon>
        <taxon>Ramazzottius</taxon>
    </lineage>
</organism>
<comment type="subcellular location">
    <subcellularLocation>
        <location evidence="1">Membrane</location>
        <topology evidence="1">Single-pass type I membrane protein</topology>
    </subcellularLocation>
</comment>
<dbReference type="InterPro" id="IPR010513">
    <property type="entry name" value="KEN_dom"/>
</dbReference>
<protein>
    <recommendedName>
        <fullName evidence="2">non-specific serine/threonine protein kinase</fullName>
        <ecNumber evidence="2">2.7.11.1</ecNumber>
    </recommendedName>
</protein>
<feature type="compositionally biased region" description="Basic and acidic residues" evidence="12">
    <location>
        <begin position="365"/>
        <end position="380"/>
    </location>
</feature>
<evidence type="ECO:0000256" key="12">
    <source>
        <dbReference type="SAM" id="MobiDB-lite"/>
    </source>
</evidence>
<evidence type="ECO:0000313" key="17">
    <source>
        <dbReference type="EMBL" id="GAV07130.1"/>
    </source>
</evidence>
<dbReference type="Gene3D" id="1.10.510.10">
    <property type="entry name" value="Transferase(Phosphotransferase) domain 1"/>
    <property type="match status" value="1"/>
</dbReference>
<dbReference type="InterPro" id="IPR000719">
    <property type="entry name" value="Prot_kinase_dom"/>
</dbReference>
<dbReference type="Gene3D" id="1.20.1440.180">
    <property type="entry name" value="KEN domain"/>
    <property type="match status" value="1"/>
</dbReference>
<dbReference type="GO" id="GO:0051082">
    <property type="term" value="F:unfolded protein binding"/>
    <property type="evidence" value="ECO:0007669"/>
    <property type="project" value="TreeGrafter"/>
</dbReference>
<dbReference type="OrthoDB" id="63989at2759"/>
<reference evidence="17 18" key="1">
    <citation type="journal article" date="2016" name="Nat. Commun.">
        <title>Extremotolerant tardigrade genome and improved radiotolerance of human cultured cells by tardigrade-unique protein.</title>
        <authorList>
            <person name="Hashimoto T."/>
            <person name="Horikawa D.D."/>
            <person name="Saito Y."/>
            <person name="Kuwahara H."/>
            <person name="Kozuka-Hata H."/>
            <person name="Shin-I T."/>
            <person name="Minakuchi Y."/>
            <person name="Ohishi K."/>
            <person name="Motoyama A."/>
            <person name="Aizu T."/>
            <person name="Enomoto A."/>
            <person name="Kondo K."/>
            <person name="Tanaka S."/>
            <person name="Hara Y."/>
            <person name="Koshikawa S."/>
            <person name="Sagara H."/>
            <person name="Miura T."/>
            <person name="Yokobori S."/>
            <person name="Miyagawa K."/>
            <person name="Suzuki Y."/>
            <person name="Kubo T."/>
            <person name="Oyama M."/>
            <person name="Kohara Y."/>
            <person name="Fujiyama A."/>
            <person name="Arakawa K."/>
            <person name="Katayama T."/>
            <person name="Toyoda A."/>
            <person name="Kunieda T."/>
        </authorList>
    </citation>
    <scope>NUCLEOTIDE SEQUENCE [LARGE SCALE GENOMIC DNA]</scope>
    <source>
        <strain evidence="17 18">YOKOZUNA-1</strain>
    </source>
</reference>
<evidence type="ECO:0000256" key="11">
    <source>
        <dbReference type="ARBA" id="ARBA00023136"/>
    </source>
</evidence>
<dbReference type="STRING" id="947166.A0A1D1W0L3"/>
<dbReference type="InterPro" id="IPR045133">
    <property type="entry name" value="IRE1/2-like"/>
</dbReference>
<dbReference type="PROSITE" id="PS51392">
    <property type="entry name" value="KEN"/>
    <property type="match status" value="1"/>
</dbReference>
<dbReference type="Proteomes" id="UP000186922">
    <property type="component" value="Unassembled WGS sequence"/>
</dbReference>
<feature type="chain" id="PRO_5008899082" description="non-specific serine/threonine protein kinase" evidence="14">
    <location>
        <begin position="25"/>
        <end position="1004"/>
    </location>
</feature>
<dbReference type="GO" id="GO:0070059">
    <property type="term" value="P:intrinsic apoptotic signaling pathway in response to endoplasmic reticulum stress"/>
    <property type="evidence" value="ECO:0007669"/>
    <property type="project" value="TreeGrafter"/>
</dbReference>
<dbReference type="InterPro" id="IPR015943">
    <property type="entry name" value="WD40/YVTN_repeat-like_dom_sf"/>
</dbReference>
<evidence type="ECO:0000256" key="14">
    <source>
        <dbReference type="SAM" id="SignalP"/>
    </source>
</evidence>
<evidence type="ECO:0000256" key="9">
    <source>
        <dbReference type="ARBA" id="ARBA00022840"/>
    </source>
</evidence>
<keyword evidence="9" id="KW-0067">ATP-binding</keyword>
<evidence type="ECO:0000256" key="1">
    <source>
        <dbReference type="ARBA" id="ARBA00004479"/>
    </source>
</evidence>
<evidence type="ECO:0000256" key="3">
    <source>
        <dbReference type="ARBA" id="ARBA00022527"/>
    </source>
</evidence>
<keyword evidence="6 14" id="KW-0732">Signal</keyword>
<dbReference type="GO" id="GO:0036498">
    <property type="term" value="P:IRE1-mediated unfolded protein response"/>
    <property type="evidence" value="ECO:0007669"/>
    <property type="project" value="TreeGrafter"/>
</dbReference>
<dbReference type="CDD" id="cd13982">
    <property type="entry name" value="STKc_IRE1"/>
    <property type="match status" value="1"/>
</dbReference>
<dbReference type="Gene3D" id="2.130.10.10">
    <property type="entry name" value="YVTN repeat-like/Quinoprotein amine dehydrogenase"/>
    <property type="match status" value="1"/>
</dbReference>
<gene>
    <name evidence="17" type="primary">RvY_17006-1</name>
    <name evidence="17" type="synonym">RvY_17006.1</name>
    <name evidence="17" type="ORF">RvY_17006</name>
</gene>
<dbReference type="AlphaFoldDB" id="A0A1D1W0L3"/>
<evidence type="ECO:0000256" key="13">
    <source>
        <dbReference type="SAM" id="Phobius"/>
    </source>
</evidence>
<feature type="domain" description="Protein kinase" evidence="15">
    <location>
        <begin position="528"/>
        <end position="787"/>
    </location>
</feature>
<feature type="transmembrane region" description="Helical" evidence="13">
    <location>
        <begin position="465"/>
        <end position="488"/>
    </location>
</feature>
<dbReference type="Gene3D" id="3.30.200.20">
    <property type="entry name" value="Phosphorylase Kinase, domain 1"/>
    <property type="match status" value="1"/>
</dbReference>
<comment type="caution">
    <text evidence="17">The sequence shown here is derived from an EMBL/GenBank/DDBJ whole genome shotgun (WGS) entry which is preliminary data.</text>
</comment>
<keyword evidence="4" id="KW-0808">Transferase</keyword>
<evidence type="ECO:0000256" key="5">
    <source>
        <dbReference type="ARBA" id="ARBA00022692"/>
    </source>
</evidence>
<evidence type="ECO:0000313" key="18">
    <source>
        <dbReference type="Proteomes" id="UP000186922"/>
    </source>
</evidence>
<dbReference type="PANTHER" id="PTHR13954">
    <property type="entry name" value="IRE1-RELATED"/>
    <property type="match status" value="1"/>
</dbReference>
<feature type="domain" description="KEN" evidence="16">
    <location>
        <begin position="790"/>
        <end position="938"/>
    </location>
</feature>
<dbReference type="PROSITE" id="PS00108">
    <property type="entry name" value="PROTEIN_KINASE_ST"/>
    <property type="match status" value="1"/>
</dbReference>
<keyword evidence="7" id="KW-0547">Nucleotide-binding</keyword>
<evidence type="ECO:0000256" key="7">
    <source>
        <dbReference type="ARBA" id="ARBA00022741"/>
    </source>
</evidence>
<dbReference type="GO" id="GO:1990604">
    <property type="term" value="C:IRE1-TRAF2-ASK1 complex"/>
    <property type="evidence" value="ECO:0007669"/>
    <property type="project" value="TreeGrafter"/>
</dbReference>
<dbReference type="EC" id="2.7.11.1" evidence="2"/>
<proteinExistence type="predicted"/>